<feature type="compositionally biased region" description="Polar residues" evidence="1">
    <location>
        <begin position="685"/>
        <end position="694"/>
    </location>
</feature>
<feature type="compositionally biased region" description="Low complexity" evidence="1">
    <location>
        <begin position="577"/>
        <end position="586"/>
    </location>
</feature>
<name>A0A2W1BH52_HELAM</name>
<dbReference type="OrthoDB" id="7441961at2759"/>
<dbReference type="AlphaFoldDB" id="A0A2W1BH52"/>
<feature type="compositionally biased region" description="Polar residues" evidence="1">
    <location>
        <begin position="634"/>
        <end position="652"/>
    </location>
</feature>
<dbReference type="Proteomes" id="UP000249218">
    <property type="component" value="Unassembled WGS sequence"/>
</dbReference>
<feature type="compositionally biased region" description="Polar residues" evidence="1">
    <location>
        <begin position="337"/>
        <end position="357"/>
    </location>
</feature>
<feature type="compositionally biased region" description="Basic and acidic residues" evidence="1">
    <location>
        <begin position="768"/>
        <end position="783"/>
    </location>
</feature>
<evidence type="ECO:0000313" key="3">
    <source>
        <dbReference type="Proteomes" id="UP000249218"/>
    </source>
</evidence>
<feature type="compositionally biased region" description="Polar residues" evidence="1">
    <location>
        <begin position="607"/>
        <end position="625"/>
    </location>
</feature>
<keyword evidence="3" id="KW-1185">Reference proteome</keyword>
<feature type="compositionally biased region" description="Basic and acidic residues" evidence="1">
    <location>
        <begin position="653"/>
        <end position="664"/>
    </location>
</feature>
<feature type="compositionally biased region" description="Basic and acidic residues" evidence="1">
    <location>
        <begin position="412"/>
        <end position="457"/>
    </location>
</feature>
<feature type="compositionally biased region" description="Basic and acidic residues" evidence="1">
    <location>
        <begin position="492"/>
        <end position="516"/>
    </location>
</feature>
<feature type="region of interest" description="Disordered" evidence="1">
    <location>
        <begin position="302"/>
        <end position="721"/>
    </location>
</feature>
<feature type="compositionally biased region" description="Basic and acidic residues" evidence="1">
    <location>
        <begin position="358"/>
        <end position="374"/>
    </location>
</feature>
<organism evidence="2 3">
    <name type="scientific">Helicoverpa armigera</name>
    <name type="common">Cotton bollworm</name>
    <name type="synonym">Heliothis armigera</name>
    <dbReference type="NCBI Taxonomy" id="29058"/>
    <lineage>
        <taxon>Eukaryota</taxon>
        <taxon>Metazoa</taxon>
        <taxon>Ecdysozoa</taxon>
        <taxon>Arthropoda</taxon>
        <taxon>Hexapoda</taxon>
        <taxon>Insecta</taxon>
        <taxon>Pterygota</taxon>
        <taxon>Neoptera</taxon>
        <taxon>Endopterygota</taxon>
        <taxon>Lepidoptera</taxon>
        <taxon>Glossata</taxon>
        <taxon>Ditrysia</taxon>
        <taxon>Noctuoidea</taxon>
        <taxon>Noctuidae</taxon>
        <taxon>Heliothinae</taxon>
        <taxon>Helicoverpa</taxon>
    </lineage>
</organism>
<evidence type="ECO:0000313" key="2">
    <source>
        <dbReference type="EMBL" id="PZC71013.1"/>
    </source>
</evidence>
<feature type="compositionally biased region" description="Basic and acidic residues" evidence="1">
    <location>
        <begin position="303"/>
        <end position="319"/>
    </location>
</feature>
<feature type="region of interest" description="Disordered" evidence="1">
    <location>
        <begin position="761"/>
        <end position="783"/>
    </location>
</feature>
<proteinExistence type="predicted"/>
<dbReference type="EMBL" id="KZ150401">
    <property type="protein sequence ID" value="PZC71013.1"/>
    <property type="molecule type" value="Genomic_DNA"/>
</dbReference>
<gene>
    <name evidence="2" type="primary">HaOG214438</name>
    <name evidence="2" type="ORF">B5X24_HaOG214438</name>
</gene>
<accession>A0A2W1BH52</accession>
<evidence type="ECO:0000256" key="1">
    <source>
        <dbReference type="SAM" id="MobiDB-lite"/>
    </source>
</evidence>
<feature type="compositionally biased region" description="Low complexity" evidence="1">
    <location>
        <begin position="695"/>
        <end position="704"/>
    </location>
</feature>
<feature type="compositionally biased region" description="Low complexity" evidence="1">
    <location>
        <begin position="553"/>
        <end position="568"/>
    </location>
</feature>
<sequence>MSNNNMINDKKKALLAYKEKILEEIKYYERSIDDFRANHKSNSYYEDEDSSDSEDDCLTTFDTGPSVLQLKMQQAKMKTCLQATQELTSLTVLQSEVNVLVEEPTFEKEKPVTEAGTWREVTAECRIDLVPFTISFYMHTPYRKFAAPSYRGLRVVPVKYAHEMELAKSVLHSLTLPSDAVEVLRNYAFGYRSRRTTLACLANKYGNALFMEPHAEGGFVLKCADLLEVSWRLENKWSQVAPFHHRMKFDLEYMDEAYIKIITQAHKQLLDPSIATDERSLLLAKIITTCLEVRGPIDLESDLESKTTERDTDIEKRDEDSEVMAPPKSLPKKVRPKSQTNTNSGQKRTLNDVNNVETAKKMKGSDENVKKTKLNEPPPEMAKKRKINDVPDKANKVVNSKNVKEAGNTEDGYDKIENVDTEATKTKNVKESDKNEAKTKTQRNKNDDATANKEVNTKKTKNIKESVNTEQKTKKNADDAAPVKNAKSNPKNAKEIDINTQKDKTTNKNGDGDAPIKNKINAKPKNDENIKTKNVNGAGDAPIKEINTKPKINKQIVKNNVNVQTKNKNNADHVEVNNGNKASSAKSKNKLTKEPTNNIKNIDKENQNNNVIESNLDNNVQPKSQVTKEDKNINNKAKNTADSGNPENQNENYKAKDKNIESKKPKSISKVNKDANKNNDNQNNPTEKTAKVTSAKNSEANANKAKMKPKSVATTNTDEPPNKIAKIANKVTKVKTVNANTTQTIKKVTEKNAINNKNTDKISPIVSEKNDKDKPISSTKDKAPEKVTNIVKKTKDIINKEIIKKPIKSIKNLTTKLASHRTALKVQNPQKISTGNTKMFKSGNIEKENGGKGTKIPMKKFSPITGGSAKQNFLRISPRKLPSKFKTTNPQEGIKPKMLKTTNIPRLMTKPVSKTSITTMK</sequence>
<protein>
    <submittedName>
        <fullName evidence="2">Uncharacterized protein</fullName>
    </submittedName>
</protein>
<reference evidence="2 3" key="1">
    <citation type="journal article" date="2017" name="BMC Biol.">
        <title>Genomic innovations, transcriptional plasticity and gene loss underlying the evolution and divergence of two highly polyphagous and invasive Helicoverpa pest species.</title>
        <authorList>
            <person name="Pearce S.L."/>
            <person name="Clarke D.F."/>
            <person name="East P.D."/>
            <person name="Elfekih S."/>
            <person name="Gordon K.H."/>
            <person name="Jermiin L.S."/>
            <person name="McGaughran A."/>
            <person name="Oakeshott J.G."/>
            <person name="Papanikolaou A."/>
            <person name="Perera O.P."/>
            <person name="Rane R.V."/>
            <person name="Richards S."/>
            <person name="Tay W.T."/>
            <person name="Walsh T.K."/>
            <person name="Anderson A."/>
            <person name="Anderson C.J."/>
            <person name="Asgari S."/>
            <person name="Board P.G."/>
            <person name="Bretschneider A."/>
            <person name="Campbell P.M."/>
            <person name="Chertemps T."/>
            <person name="Christeller J.T."/>
            <person name="Coppin C.W."/>
            <person name="Downes S.J."/>
            <person name="Duan G."/>
            <person name="Farnsworth C.A."/>
            <person name="Good R.T."/>
            <person name="Han L.B."/>
            <person name="Han Y.C."/>
            <person name="Hatje K."/>
            <person name="Horne I."/>
            <person name="Huang Y.P."/>
            <person name="Hughes D.S."/>
            <person name="Jacquin-Joly E."/>
            <person name="James W."/>
            <person name="Jhangiani S."/>
            <person name="Kollmar M."/>
            <person name="Kuwar S.S."/>
            <person name="Li S."/>
            <person name="Liu N.Y."/>
            <person name="Maibeche M.T."/>
            <person name="Miller J.R."/>
            <person name="Montagne N."/>
            <person name="Perry T."/>
            <person name="Qu J."/>
            <person name="Song S.V."/>
            <person name="Sutton G.G."/>
            <person name="Vogel H."/>
            <person name="Walenz B.P."/>
            <person name="Xu W."/>
            <person name="Zhang H.J."/>
            <person name="Zou Z."/>
            <person name="Batterham P."/>
            <person name="Edwards O.R."/>
            <person name="Feyereisen R."/>
            <person name="Gibbs R.A."/>
            <person name="Heckel D.G."/>
            <person name="McGrath A."/>
            <person name="Robin C."/>
            <person name="Scherer S.E."/>
            <person name="Worley K.C."/>
            <person name="Wu Y.D."/>
        </authorList>
    </citation>
    <scope>NUCLEOTIDE SEQUENCE [LARGE SCALE GENOMIC DNA]</scope>
    <source>
        <strain evidence="2">Harm_GR_Male_#8</strain>
        <tissue evidence="2">Whole organism</tissue>
    </source>
</reference>
<feature type="region of interest" description="Disordered" evidence="1">
    <location>
        <begin position="833"/>
        <end position="904"/>
    </location>
</feature>